<evidence type="ECO:0000313" key="3">
    <source>
        <dbReference type="Proteomes" id="UP000757435"/>
    </source>
</evidence>
<reference evidence="2" key="2">
    <citation type="journal article" date="2022" name="Microbiol. Resour. Announc.">
        <title>Metagenome Sequencing to Explore Phylogenomics of Terrestrial Cyanobacteria.</title>
        <authorList>
            <person name="Ward R.D."/>
            <person name="Stajich J.E."/>
            <person name="Johansen J.R."/>
            <person name="Huntemann M."/>
            <person name="Clum A."/>
            <person name="Foster B."/>
            <person name="Foster B."/>
            <person name="Roux S."/>
            <person name="Palaniappan K."/>
            <person name="Varghese N."/>
            <person name="Mukherjee S."/>
            <person name="Reddy T.B.K."/>
            <person name="Daum C."/>
            <person name="Copeland A."/>
            <person name="Chen I.A."/>
            <person name="Ivanova N.N."/>
            <person name="Kyrpides N.C."/>
            <person name="Shapiro N."/>
            <person name="Eloe-Fadrosh E.A."/>
            <person name="Pietrasiak N."/>
        </authorList>
    </citation>
    <scope>NUCLEOTIDE SEQUENCE</scope>
    <source>
        <strain evidence="2">UHER 2000/2452</strain>
    </source>
</reference>
<dbReference type="Proteomes" id="UP000757435">
    <property type="component" value="Unassembled WGS sequence"/>
</dbReference>
<dbReference type="PANTHER" id="PTHR22617:SF23">
    <property type="entry name" value="CHEMOTAXIS PROTEIN CHEW"/>
    <property type="match status" value="1"/>
</dbReference>
<dbReference type="AlphaFoldDB" id="A0A951Q791"/>
<dbReference type="GO" id="GO:0006935">
    <property type="term" value="P:chemotaxis"/>
    <property type="evidence" value="ECO:0007669"/>
    <property type="project" value="InterPro"/>
</dbReference>
<dbReference type="Pfam" id="PF01584">
    <property type="entry name" value="CheW"/>
    <property type="match status" value="1"/>
</dbReference>
<protein>
    <submittedName>
        <fullName evidence="2">Chemotaxis protein CheW</fullName>
    </submittedName>
</protein>
<dbReference type="InterPro" id="IPR036061">
    <property type="entry name" value="CheW-like_dom_sf"/>
</dbReference>
<evidence type="ECO:0000259" key="1">
    <source>
        <dbReference type="PROSITE" id="PS50851"/>
    </source>
</evidence>
<gene>
    <name evidence="2" type="ORF">KME15_02060</name>
</gene>
<dbReference type="SMART" id="SM00260">
    <property type="entry name" value="CheW"/>
    <property type="match status" value="1"/>
</dbReference>
<dbReference type="SUPFAM" id="SSF50341">
    <property type="entry name" value="CheW-like"/>
    <property type="match status" value="1"/>
</dbReference>
<dbReference type="InterPro" id="IPR002545">
    <property type="entry name" value="CheW-lke_dom"/>
</dbReference>
<comment type="caution">
    <text evidence="2">The sequence shown here is derived from an EMBL/GenBank/DDBJ whole genome shotgun (WGS) entry which is preliminary data.</text>
</comment>
<sequence>MNPSALSLPGMRSPKAPGESYLKFHLNRQIPAVFSMRHVQEAIILPSRRLTPMPNMPASMMGLMNRRSRVIWVVDLAQLLGLSMLDASSTQQYTLILIQVGAVPLGLAVHQVEGITRLEPSAIQSPIGQVTASLVPYLRGCVLQRQSEKQEILLVLDGEAIAHSSILRSP</sequence>
<organism evidence="2 3">
    <name type="scientific">Drouetiella hepatica Uher 2000/2452</name>
    <dbReference type="NCBI Taxonomy" id="904376"/>
    <lineage>
        <taxon>Bacteria</taxon>
        <taxon>Bacillati</taxon>
        <taxon>Cyanobacteriota</taxon>
        <taxon>Cyanophyceae</taxon>
        <taxon>Oculatellales</taxon>
        <taxon>Oculatellaceae</taxon>
        <taxon>Drouetiella</taxon>
    </lineage>
</organism>
<evidence type="ECO:0000313" key="2">
    <source>
        <dbReference type="EMBL" id="MBW4657431.1"/>
    </source>
</evidence>
<dbReference type="Gene3D" id="2.40.50.180">
    <property type="entry name" value="CheA-289, Domain 4"/>
    <property type="match status" value="1"/>
</dbReference>
<dbReference type="PROSITE" id="PS50851">
    <property type="entry name" value="CHEW"/>
    <property type="match status" value="1"/>
</dbReference>
<proteinExistence type="predicted"/>
<accession>A0A951Q791</accession>
<dbReference type="GO" id="GO:0005829">
    <property type="term" value="C:cytosol"/>
    <property type="evidence" value="ECO:0007669"/>
    <property type="project" value="TreeGrafter"/>
</dbReference>
<dbReference type="GO" id="GO:0007165">
    <property type="term" value="P:signal transduction"/>
    <property type="evidence" value="ECO:0007669"/>
    <property type="project" value="InterPro"/>
</dbReference>
<dbReference type="EMBL" id="JAHHHD010000001">
    <property type="protein sequence ID" value="MBW4657431.1"/>
    <property type="molecule type" value="Genomic_DNA"/>
</dbReference>
<feature type="domain" description="CheW-like" evidence="1">
    <location>
        <begin position="18"/>
        <end position="167"/>
    </location>
</feature>
<dbReference type="InterPro" id="IPR039315">
    <property type="entry name" value="CheW"/>
</dbReference>
<reference evidence="2" key="1">
    <citation type="submission" date="2021-05" db="EMBL/GenBank/DDBJ databases">
        <authorList>
            <person name="Pietrasiak N."/>
            <person name="Ward R."/>
            <person name="Stajich J.E."/>
            <person name="Kurbessoian T."/>
        </authorList>
    </citation>
    <scope>NUCLEOTIDE SEQUENCE</scope>
    <source>
        <strain evidence="2">UHER 2000/2452</strain>
    </source>
</reference>
<dbReference type="PANTHER" id="PTHR22617">
    <property type="entry name" value="CHEMOTAXIS SENSOR HISTIDINE KINASE-RELATED"/>
    <property type="match status" value="1"/>
</dbReference>
<name>A0A951Q791_9CYAN</name>